<name>A0AA39YG68_9PEZI</name>
<evidence type="ECO:0000313" key="3">
    <source>
        <dbReference type="EMBL" id="KAK0652048.1"/>
    </source>
</evidence>
<dbReference type="GO" id="GO:0005829">
    <property type="term" value="C:cytosol"/>
    <property type="evidence" value="ECO:0007669"/>
    <property type="project" value="GOC"/>
</dbReference>
<proteinExistence type="predicted"/>
<gene>
    <name evidence="3" type="ORF">B0T16DRAFT_489968</name>
</gene>
<sequence length="449" mass="48516">MDGPQGRNIVIVGGGVIGCTTAYYLTRHPSYDPDLHSITLLEASSIAAGASGKAGGLLGLWAYPQCLVPLSYRLHRELAAEHGGADRWGYRRLGCGRLGAVVKSPGGSKSKAKPPQDKPPGNTNGGSEALPIQSAVPDDVKEEDKDWEKLPKQDDKAASLMQPSLLPPDLDWIDTALIQDYDEMGQPGATETSQVHPFQFTNAMAELAREKGVDIRLRAKVTKIGHPKSALRNVEYEDRETSETRTVDNVTDVIVTAGPWTGKILPRSRVEGLRAHSVVFKADVSPYAVFTDIQLPTDYVPEHRAKMGQKRRHRGNVDPEIYARPGNEVYACGEPDSAAPLPETADLVQCDEAQCDDLIAYIGTVSSVLGSASIKAKQACYIPRHMRFGDERGPLIGQTSVPGVWVAAGHTCWGIQNGPATGYLMAELLFDGAAKSADIDKLDPKKFKV</sequence>
<dbReference type="SUPFAM" id="SSF51905">
    <property type="entry name" value="FAD/NAD(P)-binding domain"/>
    <property type="match status" value="1"/>
</dbReference>
<evidence type="ECO:0000259" key="2">
    <source>
        <dbReference type="Pfam" id="PF01266"/>
    </source>
</evidence>
<dbReference type="PANTHER" id="PTHR13847">
    <property type="entry name" value="SARCOSINE DEHYDROGENASE-RELATED"/>
    <property type="match status" value="1"/>
</dbReference>
<dbReference type="InterPro" id="IPR006076">
    <property type="entry name" value="FAD-dep_OxRdtase"/>
</dbReference>
<evidence type="ECO:0000256" key="1">
    <source>
        <dbReference type="SAM" id="MobiDB-lite"/>
    </source>
</evidence>
<dbReference type="EMBL" id="JAULSV010000002">
    <property type="protein sequence ID" value="KAK0652048.1"/>
    <property type="molecule type" value="Genomic_DNA"/>
</dbReference>
<dbReference type="GO" id="GO:0005770">
    <property type="term" value="C:late endosome"/>
    <property type="evidence" value="ECO:0007669"/>
    <property type="project" value="TreeGrafter"/>
</dbReference>
<dbReference type="Gene3D" id="3.50.50.60">
    <property type="entry name" value="FAD/NAD(P)-binding domain"/>
    <property type="match status" value="2"/>
</dbReference>
<dbReference type="PANTHER" id="PTHR13847:SF150">
    <property type="entry name" value="OXIDOREDUCTASE TDA3-RELATED"/>
    <property type="match status" value="1"/>
</dbReference>
<dbReference type="Pfam" id="PF01266">
    <property type="entry name" value="DAO"/>
    <property type="match status" value="2"/>
</dbReference>
<organism evidence="3 4">
    <name type="scientific">Cercophora newfieldiana</name>
    <dbReference type="NCBI Taxonomy" id="92897"/>
    <lineage>
        <taxon>Eukaryota</taxon>
        <taxon>Fungi</taxon>
        <taxon>Dikarya</taxon>
        <taxon>Ascomycota</taxon>
        <taxon>Pezizomycotina</taxon>
        <taxon>Sordariomycetes</taxon>
        <taxon>Sordariomycetidae</taxon>
        <taxon>Sordariales</taxon>
        <taxon>Lasiosphaeriaceae</taxon>
        <taxon>Cercophora</taxon>
    </lineage>
</organism>
<dbReference type="InterPro" id="IPR036188">
    <property type="entry name" value="FAD/NAD-bd_sf"/>
</dbReference>
<feature type="region of interest" description="Disordered" evidence="1">
    <location>
        <begin position="103"/>
        <end position="165"/>
    </location>
</feature>
<feature type="compositionally biased region" description="Basic and acidic residues" evidence="1">
    <location>
        <begin position="138"/>
        <end position="157"/>
    </location>
</feature>
<feature type="domain" description="FAD dependent oxidoreductase" evidence="2">
    <location>
        <begin position="171"/>
        <end position="428"/>
    </location>
</feature>
<dbReference type="AlphaFoldDB" id="A0AA39YG68"/>
<keyword evidence="4" id="KW-1185">Reference proteome</keyword>
<dbReference type="Gene3D" id="3.30.9.10">
    <property type="entry name" value="D-Amino Acid Oxidase, subunit A, domain 2"/>
    <property type="match status" value="1"/>
</dbReference>
<dbReference type="Proteomes" id="UP001174936">
    <property type="component" value="Unassembled WGS sequence"/>
</dbReference>
<accession>A0AA39YG68</accession>
<evidence type="ECO:0000313" key="4">
    <source>
        <dbReference type="Proteomes" id="UP001174936"/>
    </source>
</evidence>
<comment type="caution">
    <text evidence="3">The sequence shown here is derived from an EMBL/GenBank/DDBJ whole genome shotgun (WGS) entry which is preliminary data.</text>
</comment>
<protein>
    <submittedName>
        <fullName evidence="3">FAD dependent oxidoreductase</fullName>
    </submittedName>
</protein>
<dbReference type="GO" id="GO:0042147">
    <property type="term" value="P:retrograde transport, endosome to Golgi"/>
    <property type="evidence" value="ECO:0007669"/>
    <property type="project" value="TreeGrafter"/>
</dbReference>
<feature type="domain" description="FAD dependent oxidoreductase" evidence="2">
    <location>
        <begin position="9"/>
        <end position="94"/>
    </location>
</feature>
<reference evidence="3" key="1">
    <citation type="submission" date="2023-06" db="EMBL/GenBank/DDBJ databases">
        <title>Genome-scale phylogeny and comparative genomics of the fungal order Sordariales.</title>
        <authorList>
            <consortium name="Lawrence Berkeley National Laboratory"/>
            <person name="Hensen N."/>
            <person name="Bonometti L."/>
            <person name="Westerberg I."/>
            <person name="Brannstrom I.O."/>
            <person name="Guillou S."/>
            <person name="Cros-Aarteil S."/>
            <person name="Calhoun S."/>
            <person name="Haridas S."/>
            <person name="Kuo A."/>
            <person name="Mondo S."/>
            <person name="Pangilinan J."/>
            <person name="Riley R."/>
            <person name="Labutti K."/>
            <person name="Andreopoulos B."/>
            <person name="Lipzen A."/>
            <person name="Chen C."/>
            <person name="Yanf M."/>
            <person name="Daum C."/>
            <person name="Ng V."/>
            <person name="Clum A."/>
            <person name="Steindorff A."/>
            <person name="Ohm R."/>
            <person name="Martin F."/>
            <person name="Silar P."/>
            <person name="Natvig D."/>
            <person name="Lalanne C."/>
            <person name="Gautier V."/>
            <person name="Ament-Velasquez S.L."/>
            <person name="Kruys A."/>
            <person name="Hutchinson M.I."/>
            <person name="Powell A.J."/>
            <person name="Barry K."/>
            <person name="Miller A.N."/>
            <person name="Grigoriev I.V."/>
            <person name="Debuchy R."/>
            <person name="Gladieux P."/>
            <person name="Thoren M.H."/>
            <person name="Johannesson H."/>
        </authorList>
    </citation>
    <scope>NUCLEOTIDE SEQUENCE</scope>
    <source>
        <strain evidence="3">SMH2532-1</strain>
    </source>
</reference>
<dbReference type="PROSITE" id="PS51257">
    <property type="entry name" value="PROKAR_LIPOPROTEIN"/>
    <property type="match status" value="1"/>
</dbReference>